<dbReference type="RefSeq" id="WP_021288151.1">
    <property type="nucleotide sequence ID" value="NZ_AUPZ01000013.1"/>
</dbReference>
<reference evidence="6 7" key="1">
    <citation type="submission" date="2013-07" db="EMBL/GenBank/DDBJ databases">
        <title>Sulfurimonas hongkongensis AST-10 Genome Sequencing.</title>
        <authorList>
            <person name="Cai L."/>
            <person name="Zhang T."/>
        </authorList>
    </citation>
    <scope>NUCLEOTIDE SEQUENCE [LARGE SCALE GENOMIC DNA]</scope>
    <source>
        <strain evidence="6 7">AST-10</strain>
    </source>
</reference>
<sequence>MDKIDINKKPTLLLVDDMTTNLLLLNDLLKDEYEVKVAKNGKKAIEIALSDMGVDLILLDIMMPEMDGYEVCKILKNNEQTKNIPIIFVTAKDSQEDEEYGLNLGAIDYITKPFKKTIVKLRVRNHIELKLKSDILEELSMYDGLTHIPNRRYFDEMFERRYKEALRQSEDLTVIMIDIDFFKPYNDNYGHGKGDEALRKVAIALKDTLKRPNDFIARYGGEEFVVLLNNLPQENISIVANELLDAVRNLNIEHLYSKVQNKITISLGIFHKSEDLNIEKDEILSSADGLLYEAKESGRNKFCSNNEALVYEKQI</sequence>
<dbReference type="GO" id="GO:0000160">
    <property type="term" value="P:phosphorelay signal transduction system"/>
    <property type="evidence" value="ECO:0007669"/>
    <property type="project" value="InterPro"/>
</dbReference>
<dbReference type="PATRIC" id="fig|1172190.3.peg.1841"/>
<protein>
    <recommendedName>
        <fullName evidence="1">diguanylate cyclase</fullName>
        <ecNumber evidence="1">2.7.7.65</ecNumber>
    </recommendedName>
</protein>
<dbReference type="InterPro" id="IPR043128">
    <property type="entry name" value="Rev_trsase/Diguanyl_cyclase"/>
</dbReference>
<dbReference type="NCBIfam" id="TIGR00254">
    <property type="entry name" value="GGDEF"/>
    <property type="match status" value="1"/>
</dbReference>
<dbReference type="InterPro" id="IPR029787">
    <property type="entry name" value="Nucleotide_cyclase"/>
</dbReference>
<dbReference type="FunFam" id="3.30.70.270:FF:000001">
    <property type="entry name" value="Diguanylate cyclase domain protein"/>
    <property type="match status" value="1"/>
</dbReference>
<dbReference type="GO" id="GO:0005886">
    <property type="term" value="C:plasma membrane"/>
    <property type="evidence" value="ECO:0007669"/>
    <property type="project" value="TreeGrafter"/>
</dbReference>
<dbReference type="SUPFAM" id="SSF52172">
    <property type="entry name" value="CheY-like"/>
    <property type="match status" value="1"/>
</dbReference>
<dbReference type="eggNOG" id="COG3706">
    <property type="taxonomic scope" value="Bacteria"/>
</dbReference>
<dbReference type="EC" id="2.7.7.65" evidence="1"/>
<dbReference type="InterPro" id="IPR001789">
    <property type="entry name" value="Sig_transdc_resp-reg_receiver"/>
</dbReference>
<feature type="domain" description="GGDEF" evidence="5">
    <location>
        <begin position="170"/>
        <end position="307"/>
    </location>
</feature>
<dbReference type="Gene3D" id="3.30.70.270">
    <property type="match status" value="1"/>
</dbReference>
<evidence type="ECO:0000256" key="3">
    <source>
        <dbReference type="PROSITE-ProRule" id="PRU00169"/>
    </source>
</evidence>
<evidence type="ECO:0000313" key="6">
    <source>
        <dbReference type="EMBL" id="EQB35512.1"/>
    </source>
</evidence>
<dbReference type="InterPro" id="IPR050469">
    <property type="entry name" value="Diguanylate_Cyclase"/>
</dbReference>
<dbReference type="Pfam" id="PF00072">
    <property type="entry name" value="Response_reg"/>
    <property type="match status" value="1"/>
</dbReference>
<evidence type="ECO:0000256" key="2">
    <source>
        <dbReference type="ARBA" id="ARBA00034247"/>
    </source>
</evidence>
<dbReference type="Gene3D" id="3.40.50.2300">
    <property type="match status" value="1"/>
</dbReference>
<dbReference type="InterPro" id="IPR000160">
    <property type="entry name" value="GGDEF_dom"/>
</dbReference>
<evidence type="ECO:0000256" key="1">
    <source>
        <dbReference type="ARBA" id="ARBA00012528"/>
    </source>
</evidence>
<dbReference type="InterPro" id="IPR011006">
    <property type="entry name" value="CheY-like_superfamily"/>
</dbReference>
<dbReference type="PROSITE" id="PS50887">
    <property type="entry name" value="GGDEF"/>
    <property type="match status" value="1"/>
</dbReference>
<dbReference type="GO" id="GO:0043709">
    <property type="term" value="P:cell adhesion involved in single-species biofilm formation"/>
    <property type="evidence" value="ECO:0007669"/>
    <property type="project" value="TreeGrafter"/>
</dbReference>
<dbReference type="PANTHER" id="PTHR45138">
    <property type="entry name" value="REGULATORY COMPONENTS OF SENSORY TRANSDUCTION SYSTEM"/>
    <property type="match status" value="1"/>
</dbReference>
<dbReference type="PROSITE" id="PS50110">
    <property type="entry name" value="RESPONSE_REGULATORY"/>
    <property type="match status" value="1"/>
</dbReference>
<proteinExistence type="predicted"/>
<feature type="modified residue" description="4-aspartylphosphate" evidence="3">
    <location>
        <position position="60"/>
    </location>
</feature>
<evidence type="ECO:0000259" key="5">
    <source>
        <dbReference type="PROSITE" id="PS50887"/>
    </source>
</evidence>
<dbReference type="GO" id="GO:1902201">
    <property type="term" value="P:negative regulation of bacterial-type flagellum-dependent cell motility"/>
    <property type="evidence" value="ECO:0007669"/>
    <property type="project" value="TreeGrafter"/>
</dbReference>
<evidence type="ECO:0000259" key="4">
    <source>
        <dbReference type="PROSITE" id="PS50110"/>
    </source>
</evidence>
<evidence type="ECO:0000313" key="7">
    <source>
        <dbReference type="Proteomes" id="UP000015520"/>
    </source>
</evidence>
<feature type="domain" description="Response regulatory" evidence="4">
    <location>
        <begin position="11"/>
        <end position="127"/>
    </location>
</feature>
<dbReference type="PANTHER" id="PTHR45138:SF9">
    <property type="entry name" value="DIGUANYLATE CYCLASE DGCM-RELATED"/>
    <property type="match status" value="1"/>
</dbReference>
<keyword evidence="7" id="KW-1185">Reference proteome</keyword>
<organism evidence="6 7">
    <name type="scientific">Sulfurimonas hongkongensis</name>
    <dbReference type="NCBI Taxonomy" id="1172190"/>
    <lineage>
        <taxon>Bacteria</taxon>
        <taxon>Pseudomonadati</taxon>
        <taxon>Campylobacterota</taxon>
        <taxon>Epsilonproteobacteria</taxon>
        <taxon>Campylobacterales</taxon>
        <taxon>Sulfurimonadaceae</taxon>
        <taxon>Sulfurimonas</taxon>
    </lineage>
</organism>
<dbReference type="SMART" id="SM00267">
    <property type="entry name" value="GGDEF"/>
    <property type="match status" value="1"/>
</dbReference>
<dbReference type="CDD" id="cd01949">
    <property type="entry name" value="GGDEF"/>
    <property type="match status" value="1"/>
</dbReference>
<accession>T0JF66</accession>
<dbReference type="SUPFAM" id="SSF55073">
    <property type="entry name" value="Nucleotide cyclase"/>
    <property type="match status" value="1"/>
</dbReference>
<dbReference type="Pfam" id="PF00990">
    <property type="entry name" value="GGDEF"/>
    <property type="match status" value="1"/>
</dbReference>
<dbReference type="SMART" id="SM00448">
    <property type="entry name" value="REC"/>
    <property type="match status" value="1"/>
</dbReference>
<dbReference type="GO" id="GO:0052621">
    <property type="term" value="F:diguanylate cyclase activity"/>
    <property type="evidence" value="ECO:0007669"/>
    <property type="project" value="UniProtKB-EC"/>
</dbReference>
<dbReference type="AlphaFoldDB" id="T0JF66"/>
<dbReference type="Proteomes" id="UP000015520">
    <property type="component" value="Unassembled WGS sequence"/>
</dbReference>
<comment type="caution">
    <text evidence="6">The sequence shown here is derived from an EMBL/GenBank/DDBJ whole genome shotgun (WGS) entry which is preliminary data.</text>
</comment>
<name>T0JF66_9BACT</name>
<dbReference type="STRING" id="1172190.M947_09515"/>
<keyword evidence="3" id="KW-0597">Phosphoprotein</keyword>
<gene>
    <name evidence="6" type="ORF">M947_09515</name>
</gene>
<dbReference type="EMBL" id="AUPZ01000013">
    <property type="protein sequence ID" value="EQB35512.1"/>
    <property type="molecule type" value="Genomic_DNA"/>
</dbReference>
<comment type="catalytic activity">
    <reaction evidence="2">
        <text>2 GTP = 3',3'-c-di-GMP + 2 diphosphate</text>
        <dbReference type="Rhea" id="RHEA:24898"/>
        <dbReference type="ChEBI" id="CHEBI:33019"/>
        <dbReference type="ChEBI" id="CHEBI:37565"/>
        <dbReference type="ChEBI" id="CHEBI:58805"/>
        <dbReference type="EC" id="2.7.7.65"/>
    </reaction>
</comment>